<dbReference type="SUPFAM" id="SSF48403">
    <property type="entry name" value="Ankyrin repeat"/>
    <property type="match status" value="1"/>
</dbReference>
<dbReference type="Pfam" id="PF00533">
    <property type="entry name" value="BRCT"/>
    <property type="match status" value="1"/>
</dbReference>
<dbReference type="SMART" id="SM00248">
    <property type="entry name" value="ANK"/>
    <property type="match status" value="3"/>
</dbReference>
<feature type="domain" description="RING-type" evidence="9">
    <location>
        <begin position="20"/>
        <end position="61"/>
    </location>
</feature>
<evidence type="ECO:0000256" key="3">
    <source>
        <dbReference type="ARBA" id="ARBA00022771"/>
    </source>
</evidence>
<evidence type="ECO:0000256" key="8">
    <source>
        <dbReference type="SAM" id="MobiDB-lite"/>
    </source>
</evidence>
<dbReference type="InterPro" id="IPR001841">
    <property type="entry name" value="Znf_RING"/>
</dbReference>
<organism evidence="10 11">
    <name type="scientific">Trichobilharzia regenti</name>
    <name type="common">Nasal bird schistosome</name>
    <dbReference type="NCBI Taxonomy" id="157069"/>
    <lineage>
        <taxon>Eukaryota</taxon>
        <taxon>Metazoa</taxon>
        <taxon>Spiralia</taxon>
        <taxon>Lophotrochozoa</taxon>
        <taxon>Platyhelminthes</taxon>
        <taxon>Trematoda</taxon>
        <taxon>Digenea</taxon>
        <taxon>Strigeidida</taxon>
        <taxon>Schistosomatoidea</taxon>
        <taxon>Schistosomatidae</taxon>
        <taxon>Trichobilharzia</taxon>
    </lineage>
</organism>
<dbReference type="PROSITE" id="PS00518">
    <property type="entry name" value="ZF_RING_1"/>
    <property type="match status" value="1"/>
</dbReference>
<feature type="repeat" description="ANK" evidence="6">
    <location>
        <begin position="390"/>
        <end position="422"/>
    </location>
</feature>
<evidence type="ECO:0000256" key="5">
    <source>
        <dbReference type="ARBA" id="ARBA00023043"/>
    </source>
</evidence>
<evidence type="ECO:0000256" key="2">
    <source>
        <dbReference type="ARBA" id="ARBA00022737"/>
    </source>
</evidence>
<proteinExistence type="predicted"/>
<feature type="region of interest" description="Disordered" evidence="8">
    <location>
        <begin position="623"/>
        <end position="657"/>
    </location>
</feature>
<dbReference type="InterPro" id="IPR017907">
    <property type="entry name" value="Znf_RING_CS"/>
</dbReference>
<dbReference type="SUPFAM" id="SSF52113">
    <property type="entry name" value="BRCT domain"/>
    <property type="match status" value="1"/>
</dbReference>
<dbReference type="Gene3D" id="3.40.50.10190">
    <property type="entry name" value="BRCT domain"/>
    <property type="match status" value="1"/>
</dbReference>
<feature type="compositionally biased region" description="Polar residues" evidence="8">
    <location>
        <begin position="307"/>
        <end position="317"/>
    </location>
</feature>
<dbReference type="InterPro" id="IPR036420">
    <property type="entry name" value="BRCT_dom_sf"/>
</dbReference>
<dbReference type="InterPro" id="IPR002110">
    <property type="entry name" value="Ankyrin_rpt"/>
</dbReference>
<name>A0AA85IU16_TRIRE</name>
<dbReference type="GO" id="GO:0031436">
    <property type="term" value="C:BRCA1-BARD1 complex"/>
    <property type="evidence" value="ECO:0007669"/>
    <property type="project" value="TreeGrafter"/>
</dbReference>
<feature type="repeat" description="ANK" evidence="6">
    <location>
        <begin position="423"/>
        <end position="455"/>
    </location>
</feature>
<feature type="compositionally biased region" description="Basic residues" evidence="8">
    <location>
        <begin position="642"/>
        <end position="651"/>
    </location>
</feature>
<dbReference type="WBParaSite" id="TREG1_105220.1">
    <property type="protein sequence ID" value="TREG1_105220.1"/>
    <property type="gene ID" value="TREG1_105220"/>
</dbReference>
<keyword evidence="3 7" id="KW-0863">Zinc-finger</keyword>
<feature type="region of interest" description="Disordered" evidence="8">
    <location>
        <begin position="94"/>
        <end position="121"/>
    </location>
</feature>
<keyword evidence="4" id="KW-0862">Zinc</keyword>
<dbReference type="AlphaFoldDB" id="A0AA85IU16"/>
<dbReference type="InterPro" id="IPR001357">
    <property type="entry name" value="BRCT_dom"/>
</dbReference>
<dbReference type="Gene3D" id="1.25.40.20">
    <property type="entry name" value="Ankyrin repeat-containing domain"/>
    <property type="match status" value="1"/>
</dbReference>
<feature type="repeat" description="ANK" evidence="6">
    <location>
        <begin position="457"/>
        <end position="489"/>
    </location>
</feature>
<feature type="region of interest" description="Disordered" evidence="8">
    <location>
        <begin position="262"/>
        <end position="287"/>
    </location>
</feature>
<dbReference type="Proteomes" id="UP000050795">
    <property type="component" value="Unassembled WGS sequence"/>
</dbReference>
<feature type="region of interest" description="Disordered" evidence="8">
    <location>
        <begin position="301"/>
        <end position="378"/>
    </location>
</feature>
<keyword evidence="5 6" id="KW-0040">ANK repeat</keyword>
<evidence type="ECO:0000256" key="7">
    <source>
        <dbReference type="PROSITE-ProRule" id="PRU00175"/>
    </source>
</evidence>
<dbReference type="Gene3D" id="3.30.40.10">
    <property type="entry name" value="Zinc/RING finger domain, C3HC4 (zinc finger)"/>
    <property type="match status" value="1"/>
</dbReference>
<accession>A0AA85IU16</accession>
<dbReference type="InterPro" id="IPR036770">
    <property type="entry name" value="Ankyrin_rpt-contain_sf"/>
</dbReference>
<keyword evidence="2" id="KW-0677">Repeat</keyword>
<reference evidence="10" key="1">
    <citation type="submission" date="2022-06" db="EMBL/GenBank/DDBJ databases">
        <authorList>
            <person name="Berger JAMES D."/>
            <person name="Berger JAMES D."/>
        </authorList>
    </citation>
    <scope>NUCLEOTIDE SEQUENCE [LARGE SCALE GENOMIC DNA]</scope>
</reference>
<dbReference type="CDD" id="cd17734">
    <property type="entry name" value="BRCT_Bard1_rpt1"/>
    <property type="match status" value="1"/>
</dbReference>
<dbReference type="InterPro" id="IPR013083">
    <property type="entry name" value="Znf_RING/FYVE/PHD"/>
</dbReference>
<dbReference type="SUPFAM" id="SSF57850">
    <property type="entry name" value="RING/U-box"/>
    <property type="match status" value="1"/>
</dbReference>
<dbReference type="GO" id="GO:0008270">
    <property type="term" value="F:zinc ion binding"/>
    <property type="evidence" value="ECO:0007669"/>
    <property type="project" value="UniProtKB-KW"/>
</dbReference>
<sequence length="862" mass="93246">MTSLPQTHNAIIELLELMRCDNCSATLHQTFTTRVCEHLLCPSCIPSGSNGKNGSSCPVCSVPVHPRDCQVHPQFSSLVLVARRLKKLTMNESQEKIKDSYDPLTENENINPNQDKNEAPVPQVVIKQAYSASRKPIPEDNDLKKSVNITYKRGFSPVHDDTSSSSKQIKTNTSSSNVSSAATISSINYKPNYGPVDVKVNKRRPPSKKVTKLPAYPNYDNPTVTLNSVNPSELSTSLAPVASATAPPASVNKSIASLPAENVQDVSDNSKGKAISKGPRSRRVLKSVENKSESIVVPFASPEPSRLTDQSSLSPTNLAPVPSSVCLTPIDLPPDNDNETSNKTPRRKSTNNSKKGSKKTQENAKKATTGQDRKSSGFLNLLQKLRPNSKGESQLHKAAIRGDVNQARELLTAGLSPDIRDHAGWTPLHEAALRGHCEVAKALIKAGATVDIPGGPELETPLHEAIQNGQANFCQLLLDHGANPMFPNNNGITPVQLVDNSICYVKDLLNADSKSSSKYNASLKILSDIRAMIDKALLSSTSSNKNCVTDSSRTPNLLAISSATTFIERRRLRPILLGTGLTRIQQSLFTRVANMIHARVVTSISPEVTHVITGALQEASTDLTAAGGGGDGGEAKNDTKKNNTKSKRNSRSLKSVDAEANQNFNGQATCPRTLKFLSAVLQGCWILSFDWIETCAHIKMRVEEEGFEVTGCSTAPMSGAPRRARLAREAGSLGLLHGQRICFLGSFLYPVPSRDELTRLARSGGASVVFSREVCSPIRLARYAVESANNSSVWDLNIDQMNTGDECDQGVDESISFIDDMTLMESDTPSSLLVLYDPGVYHKSSTNTTTLHKTIYAIETVS</sequence>
<dbReference type="PROSITE" id="PS50088">
    <property type="entry name" value="ANK_REPEAT"/>
    <property type="match status" value="3"/>
</dbReference>
<keyword evidence="10" id="KW-1185">Reference proteome</keyword>
<dbReference type="Pfam" id="PF12796">
    <property type="entry name" value="Ank_2"/>
    <property type="match status" value="1"/>
</dbReference>
<dbReference type="GO" id="GO:0085020">
    <property type="term" value="P:protein K6-linked ubiquitination"/>
    <property type="evidence" value="ECO:0007669"/>
    <property type="project" value="TreeGrafter"/>
</dbReference>
<evidence type="ECO:0000256" key="4">
    <source>
        <dbReference type="ARBA" id="ARBA00022833"/>
    </source>
</evidence>
<keyword evidence="1" id="KW-0479">Metal-binding</keyword>
<evidence type="ECO:0000313" key="11">
    <source>
        <dbReference type="WBParaSite" id="TREG1_105220.1"/>
    </source>
</evidence>
<evidence type="ECO:0000313" key="10">
    <source>
        <dbReference type="Proteomes" id="UP000050795"/>
    </source>
</evidence>
<feature type="compositionally biased region" description="Basic residues" evidence="8">
    <location>
        <begin position="201"/>
        <end position="211"/>
    </location>
</feature>
<feature type="compositionally biased region" description="Low complexity" evidence="8">
    <location>
        <begin position="171"/>
        <end position="188"/>
    </location>
</feature>
<evidence type="ECO:0000256" key="1">
    <source>
        <dbReference type="ARBA" id="ARBA00022723"/>
    </source>
</evidence>
<dbReference type="PANTHER" id="PTHR24171:SF8">
    <property type="entry name" value="BRCA1-ASSOCIATED RING DOMAIN PROTEIN 1"/>
    <property type="match status" value="1"/>
</dbReference>
<evidence type="ECO:0000259" key="9">
    <source>
        <dbReference type="PROSITE" id="PS50089"/>
    </source>
</evidence>
<feature type="region of interest" description="Disordered" evidence="8">
    <location>
        <begin position="154"/>
        <end position="228"/>
    </location>
</feature>
<evidence type="ECO:0000256" key="6">
    <source>
        <dbReference type="PROSITE-ProRule" id="PRU00023"/>
    </source>
</evidence>
<dbReference type="PROSITE" id="PS50297">
    <property type="entry name" value="ANK_REP_REGION"/>
    <property type="match status" value="3"/>
</dbReference>
<feature type="compositionally biased region" description="Basic and acidic residues" evidence="8">
    <location>
        <begin position="359"/>
        <end position="375"/>
    </location>
</feature>
<dbReference type="GO" id="GO:0004842">
    <property type="term" value="F:ubiquitin-protein transferase activity"/>
    <property type="evidence" value="ECO:0007669"/>
    <property type="project" value="TreeGrafter"/>
</dbReference>
<protein>
    <recommendedName>
        <fullName evidence="9">RING-type domain-containing protein</fullName>
    </recommendedName>
</protein>
<dbReference type="PROSITE" id="PS50089">
    <property type="entry name" value="ZF_RING_2"/>
    <property type="match status" value="1"/>
</dbReference>
<dbReference type="GO" id="GO:0070531">
    <property type="term" value="C:BRCA1-A complex"/>
    <property type="evidence" value="ECO:0007669"/>
    <property type="project" value="TreeGrafter"/>
</dbReference>
<dbReference type="PANTHER" id="PTHR24171">
    <property type="entry name" value="ANKYRIN REPEAT DOMAIN-CONTAINING PROTEIN 39-RELATED"/>
    <property type="match status" value="1"/>
</dbReference>
<reference evidence="11" key="2">
    <citation type="submission" date="2023-11" db="UniProtKB">
        <authorList>
            <consortium name="WormBaseParasite"/>
        </authorList>
    </citation>
    <scope>IDENTIFICATION</scope>
</reference>